<protein>
    <submittedName>
        <fullName evidence="1">Uncharacterized protein</fullName>
    </submittedName>
</protein>
<organism evidence="1 2">
    <name type="scientific">Litoribacter ruber</name>
    <dbReference type="NCBI Taxonomy" id="702568"/>
    <lineage>
        <taxon>Bacteria</taxon>
        <taxon>Pseudomonadati</taxon>
        <taxon>Bacteroidota</taxon>
        <taxon>Cytophagia</taxon>
        <taxon>Cytophagales</taxon>
        <taxon>Cyclobacteriaceae</taxon>
        <taxon>Litoribacter</taxon>
    </lineage>
</organism>
<dbReference type="Proteomes" id="UP001319104">
    <property type="component" value="Unassembled WGS sequence"/>
</dbReference>
<gene>
    <name evidence="1" type="ORF">KI659_14115</name>
</gene>
<reference evidence="1 2" key="1">
    <citation type="submission" date="2021-05" db="EMBL/GenBank/DDBJ databases">
        <authorList>
            <person name="Zhang Z.D."/>
            <person name="Osman G."/>
        </authorList>
    </citation>
    <scope>NUCLEOTIDE SEQUENCE [LARGE SCALE GENOMIC DNA]</scope>
    <source>
        <strain evidence="1 2">KCTC 32217</strain>
    </source>
</reference>
<keyword evidence="2" id="KW-1185">Reference proteome</keyword>
<sequence length="215" mass="24744">MHNIKINYLIQTLLDQDIEVYPQFDFHVSPSILDDKGKALIKEVYNELGGNNGLIILPKVRADFKVGNTLFFYDNENHFNRYRLKTLKTELYDLFAFGWKDAYLRLCRTYEKDCLQSGMQDRIWNGPPVAKTHFGKSEDPGDLTGNGSSGWKLNAYNDAQIDLFSRLYGYRLVRIAKYENIMLGGGLKSVEQLILSPDPQVKLGLAKWLQRKAEL</sequence>
<comment type="caution">
    <text evidence="1">The sequence shown here is derived from an EMBL/GenBank/DDBJ whole genome shotgun (WGS) entry which is preliminary data.</text>
</comment>
<evidence type="ECO:0000313" key="2">
    <source>
        <dbReference type="Proteomes" id="UP001319104"/>
    </source>
</evidence>
<dbReference type="Pfam" id="PF23913">
    <property type="entry name" value="DUF7255"/>
    <property type="match status" value="1"/>
</dbReference>
<dbReference type="RefSeq" id="WP_213946012.1">
    <property type="nucleotide sequence ID" value="NZ_JAHBGI010000006.1"/>
</dbReference>
<evidence type="ECO:0000313" key="1">
    <source>
        <dbReference type="EMBL" id="MBS9525151.1"/>
    </source>
</evidence>
<dbReference type="EMBL" id="JAHCMY010000009">
    <property type="protein sequence ID" value="MBS9525151.1"/>
    <property type="molecule type" value="Genomic_DNA"/>
</dbReference>
<name>A0AAP2CI66_9BACT</name>
<dbReference type="InterPro" id="IPR055679">
    <property type="entry name" value="DUF7255"/>
</dbReference>
<accession>A0AAP2CI66</accession>
<dbReference type="AlphaFoldDB" id="A0AAP2CI66"/>
<proteinExistence type="predicted"/>